<dbReference type="PROSITE" id="PS50887">
    <property type="entry name" value="GGDEF"/>
    <property type="match status" value="1"/>
</dbReference>
<dbReference type="Proteomes" id="UP000316343">
    <property type="component" value="Unassembled WGS sequence"/>
</dbReference>
<comment type="caution">
    <text evidence="8">The sequence shown here is derived from an EMBL/GenBank/DDBJ whole genome shotgun (WGS) entry which is preliminary data.</text>
</comment>
<dbReference type="InterPro" id="IPR011990">
    <property type="entry name" value="TPR-like_helical_dom_sf"/>
</dbReference>
<evidence type="ECO:0000256" key="2">
    <source>
        <dbReference type="ARBA" id="ARBA00022803"/>
    </source>
</evidence>
<accession>A0A547P6T4</accession>
<dbReference type="Gene3D" id="3.20.20.450">
    <property type="entry name" value="EAL domain"/>
    <property type="match status" value="1"/>
</dbReference>
<evidence type="ECO:0000256" key="3">
    <source>
        <dbReference type="PROSITE-ProRule" id="PRU00339"/>
    </source>
</evidence>
<dbReference type="Pfam" id="PF00563">
    <property type="entry name" value="EAL"/>
    <property type="match status" value="1"/>
</dbReference>
<dbReference type="CDD" id="cd01949">
    <property type="entry name" value="GGDEF"/>
    <property type="match status" value="1"/>
</dbReference>
<feature type="chain" id="PRO_5021911939" evidence="5">
    <location>
        <begin position="28"/>
        <end position="863"/>
    </location>
</feature>
<dbReference type="CDD" id="cd01948">
    <property type="entry name" value="EAL"/>
    <property type="match status" value="1"/>
</dbReference>
<dbReference type="InterPro" id="IPR000160">
    <property type="entry name" value="GGDEF_dom"/>
</dbReference>
<organism evidence="8 9">
    <name type="scientific">Erythrobacter insulae</name>
    <dbReference type="NCBI Taxonomy" id="2584124"/>
    <lineage>
        <taxon>Bacteria</taxon>
        <taxon>Pseudomonadati</taxon>
        <taxon>Pseudomonadota</taxon>
        <taxon>Alphaproteobacteria</taxon>
        <taxon>Sphingomonadales</taxon>
        <taxon>Erythrobacteraceae</taxon>
        <taxon>Erythrobacter/Porphyrobacter group</taxon>
        <taxon>Erythrobacter</taxon>
    </lineage>
</organism>
<evidence type="ECO:0000256" key="5">
    <source>
        <dbReference type="SAM" id="SignalP"/>
    </source>
</evidence>
<dbReference type="Pfam" id="PF00990">
    <property type="entry name" value="GGDEF"/>
    <property type="match status" value="1"/>
</dbReference>
<name>A0A547P6T4_9SPHN</name>
<dbReference type="Pfam" id="PF07719">
    <property type="entry name" value="TPR_2"/>
    <property type="match status" value="1"/>
</dbReference>
<dbReference type="InterPro" id="IPR035919">
    <property type="entry name" value="EAL_sf"/>
</dbReference>
<keyword evidence="2 3" id="KW-0802">TPR repeat</keyword>
<keyword evidence="4" id="KW-0812">Transmembrane</keyword>
<feature type="repeat" description="TPR" evidence="3">
    <location>
        <begin position="156"/>
        <end position="189"/>
    </location>
</feature>
<dbReference type="AlphaFoldDB" id="A0A547P6T4"/>
<dbReference type="SUPFAM" id="SSF141868">
    <property type="entry name" value="EAL domain-like"/>
    <property type="match status" value="1"/>
</dbReference>
<dbReference type="RefSeq" id="WP_142789137.1">
    <property type="nucleotide sequence ID" value="NZ_VHJK01000002.1"/>
</dbReference>
<dbReference type="NCBIfam" id="TIGR00254">
    <property type="entry name" value="GGDEF"/>
    <property type="match status" value="1"/>
</dbReference>
<keyword evidence="9" id="KW-1185">Reference proteome</keyword>
<feature type="signal peptide" evidence="5">
    <location>
        <begin position="1"/>
        <end position="27"/>
    </location>
</feature>
<feature type="domain" description="EAL" evidence="6">
    <location>
        <begin position="606"/>
        <end position="857"/>
    </location>
</feature>
<dbReference type="InterPro" id="IPR052155">
    <property type="entry name" value="Biofilm_reg_signaling"/>
</dbReference>
<keyword evidence="4" id="KW-0472">Membrane</keyword>
<keyword evidence="4" id="KW-1133">Transmembrane helix</keyword>
<dbReference type="SMART" id="SM00052">
    <property type="entry name" value="EAL"/>
    <property type="match status" value="1"/>
</dbReference>
<dbReference type="OrthoDB" id="9790882at2"/>
<dbReference type="Gene3D" id="1.25.40.10">
    <property type="entry name" value="Tetratricopeptide repeat domain"/>
    <property type="match status" value="1"/>
</dbReference>
<reference evidence="8 9" key="1">
    <citation type="submission" date="2019-06" db="EMBL/GenBank/DDBJ databases">
        <title>Erythrobacter insulae sp. nov., isolated from a tidal flat.</title>
        <authorList>
            <person name="Yoon J.-H."/>
        </authorList>
    </citation>
    <scope>NUCLEOTIDE SEQUENCE [LARGE SCALE GENOMIC DNA]</scope>
    <source>
        <strain evidence="8 9">JBTF-M21</strain>
    </source>
</reference>
<dbReference type="SUPFAM" id="SSF55073">
    <property type="entry name" value="Nucleotide cyclase"/>
    <property type="match status" value="1"/>
</dbReference>
<evidence type="ECO:0000313" key="9">
    <source>
        <dbReference type="Proteomes" id="UP000316343"/>
    </source>
</evidence>
<dbReference type="Pfam" id="PF13424">
    <property type="entry name" value="TPR_12"/>
    <property type="match status" value="1"/>
</dbReference>
<evidence type="ECO:0000313" key="8">
    <source>
        <dbReference type="EMBL" id="TRD09847.1"/>
    </source>
</evidence>
<gene>
    <name evidence="8" type="ORF">FGU71_12580</name>
</gene>
<dbReference type="SMART" id="SM00267">
    <property type="entry name" value="GGDEF"/>
    <property type="match status" value="1"/>
</dbReference>
<dbReference type="SUPFAM" id="SSF48452">
    <property type="entry name" value="TPR-like"/>
    <property type="match status" value="1"/>
</dbReference>
<feature type="transmembrane region" description="Helical" evidence="4">
    <location>
        <begin position="393"/>
        <end position="413"/>
    </location>
</feature>
<evidence type="ECO:0000256" key="4">
    <source>
        <dbReference type="SAM" id="Phobius"/>
    </source>
</evidence>
<dbReference type="Gene3D" id="3.30.70.270">
    <property type="match status" value="1"/>
</dbReference>
<dbReference type="EMBL" id="VHJK01000002">
    <property type="protein sequence ID" value="TRD09847.1"/>
    <property type="molecule type" value="Genomic_DNA"/>
</dbReference>
<dbReference type="InterPro" id="IPR013105">
    <property type="entry name" value="TPR_2"/>
</dbReference>
<feature type="domain" description="GGDEF" evidence="7">
    <location>
        <begin position="464"/>
        <end position="597"/>
    </location>
</feature>
<dbReference type="InterPro" id="IPR019734">
    <property type="entry name" value="TPR_rpt"/>
</dbReference>
<dbReference type="InterPro" id="IPR029787">
    <property type="entry name" value="Nucleotide_cyclase"/>
</dbReference>
<dbReference type="PROSITE" id="PS50005">
    <property type="entry name" value="TPR"/>
    <property type="match status" value="2"/>
</dbReference>
<evidence type="ECO:0000259" key="7">
    <source>
        <dbReference type="PROSITE" id="PS50887"/>
    </source>
</evidence>
<proteinExistence type="predicted"/>
<sequence length="863" mass="94289">MKRNVKPHVFLASALLLVAPVAVSAQAEPDASPYDQSISVAKTQMMGNSAAALKAAREAEKLADGDDERGILDRLTAKWLQGEALMRLNRAPEAEKIIAEALNEVSIKAPDHKLHADLLRSQAGLKAAASQYGEALSSFQKAHDRYKALGEARSQAIVLQNMGSLYSDARDYERVLSYYREATSVFTEDSALSLSAHNNRGNALKELGRYDEAEDEFQLALKVAGTMSSAMLEARILTNIASTQFLNGQLAAAEQSVSQGMRLATREAPDWLPFLHGVKSQIAYKEGRTSLAQVHMERAFANQNLEETSPYFRDFHETAYRIYSETGNYRLAAQHIAAFNRIDSQARDLSAQANNALLGARFDAENRELRISKLSAEKELNEAQLSTAQNQNFLLSTLVALVIIAFLIALAVLRTVNRNRAAIKTANEKLTYVTQHDSLTGLFARDYFRSLLDEEADGCLEDGKQGVLMLIDLDRFKQVNDVYGHAVGDSLLTQVAARFREAAGDRAVIGRLGGDEFGLFLPHPSTLDEAAEIADAIIARVSQPYVIDDKDVSVGASIGMAEIGRDGSSTSVLMTNADLALYEAKGRGRGTHVSYRQAMRGQLEERALLELDLKHALERDEISVSYQPIVDTDGKTVLCHEALMRWNHAERGAVEPSTFIPIAEDALLIEPLGEWLLRTACHEAVTWPENVKLTVNVSPLQLKNRAFLGTVVEALASSGLAPDRLLLEITESTVLEMDDDLQSLIKSLTELGVSFALDDFGCGYSSLNYIEKMQFSMIKIDSDFVQAAASGSTRSQAIVTAIVSLANSLDIAVTAEGIETEEQAAAMRELGCTCFQGFYFGFPIASQSSDSGNVTEIKARKVA</sequence>
<dbReference type="PANTHER" id="PTHR44757:SF2">
    <property type="entry name" value="BIOFILM ARCHITECTURE MAINTENANCE PROTEIN MBAA"/>
    <property type="match status" value="1"/>
</dbReference>
<feature type="repeat" description="TPR" evidence="3">
    <location>
        <begin position="194"/>
        <end position="227"/>
    </location>
</feature>
<dbReference type="SMART" id="SM00028">
    <property type="entry name" value="TPR"/>
    <property type="match status" value="4"/>
</dbReference>
<dbReference type="PROSITE" id="PS50883">
    <property type="entry name" value="EAL"/>
    <property type="match status" value="1"/>
</dbReference>
<dbReference type="PANTHER" id="PTHR44757">
    <property type="entry name" value="DIGUANYLATE CYCLASE DGCP"/>
    <property type="match status" value="1"/>
</dbReference>
<keyword evidence="5" id="KW-0732">Signal</keyword>
<evidence type="ECO:0000256" key="1">
    <source>
        <dbReference type="ARBA" id="ARBA00022737"/>
    </source>
</evidence>
<keyword evidence="1" id="KW-0677">Repeat</keyword>
<protein>
    <submittedName>
        <fullName evidence="8">EAL domain-containing protein</fullName>
    </submittedName>
</protein>
<dbReference type="InterPro" id="IPR043128">
    <property type="entry name" value="Rev_trsase/Diguanyl_cyclase"/>
</dbReference>
<dbReference type="InterPro" id="IPR001633">
    <property type="entry name" value="EAL_dom"/>
</dbReference>
<evidence type="ECO:0000259" key="6">
    <source>
        <dbReference type="PROSITE" id="PS50883"/>
    </source>
</evidence>